<evidence type="ECO:0000313" key="4">
    <source>
        <dbReference type="EMBL" id="PAY23465.1"/>
    </source>
</evidence>
<dbReference type="SUPFAM" id="SSF56801">
    <property type="entry name" value="Acetyl-CoA synthetase-like"/>
    <property type="match status" value="1"/>
</dbReference>
<dbReference type="Gene3D" id="3.40.50.12780">
    <property type="entry name" value="N-terminal domain of ligase-like"/>
    <property type="match status" value="1"/>
</dbReference>
<feature type="domain" description="AMP-dependent synthetase/ligase" evidence="2">
    <location>
        <begin position="7"/>
        <end position="360"/>
    </location>
</feature>
<sequence length="516" mass="56804">MFPGTFAATTPDKPAVIRPATGEQITYAELEARSAQFAHVLTDDWGLRPGDTIAVVSDNTLEMVEIYWAALRTGLYIAAINHHLTADESSYIIGDCGARALVVSAPVADHVDLSPDAHPGVEHRVVFGGTLDGFAGYRELLADKPTDPPADQPRGHDFLYSSGTTGRPKGVRVDPPEGQIDEVPDVYTPVFSFLYAFDADSVYLCPAPLYHAAPLRFCGVVNSVGGTVILMDRFDAEESLRLIQEYRVTHSQWVPTMFVRMLKLPEETRQRYDLSSMTHAIHAAAPCPPEVKRRMIEWWGPVIHEYYSATEGMGITFINSQEALERPGSVGRDGLKGIAHICDEEGRELPIGEIGTIYWQQDEGTFAYHGDPDKTASVFHPEHPNWSTFGDVGYLDEDRFLYLTDRKAFTIISGGVNIYPQEIENALALHPAVDDVAVIGIPDEEMGERVHAVVVPAPDRAGDPGLADEILGSLRGHVSDFKIPRAVDFVDELPRTPTGKLVKRRIADKYKVQATS</sequence>
<evidence type="ECO:0000259" key="2">
    <source>
        <dbReference type="Pfam" id="PF00501"/>
    </source>
</evidence>
<dbReference type="EMBL" id="NTGA01000014">
    <property type="protein sequence ID" value="PAY23465.1"/>
    <property type="molecule type" value="Genomic_DNA"/>
</dbReference>
<dbReference type="RefSeq" id="WP_095717947.1">
    <property type="nucleotide sequence ID" value="NZ_NTGA01000014.1"/>
</dbReference>
<comment type="caution">
    <text evidence="4">The sequence shown here is derived from an EMBL/GenBank/DDBJ whole genome shotgun (WGS) entry which is preliminary data.</text>
</comment>
<dbReference type="InterPro" id="IPR045851">
    <property type="entry name" value="AMP-bd_C_sf"/>
</dbReference>
<dbReference type="PANTHER" id="PTHR24096:SF323">
    <property type="entry name" value="BLR3536 PROTEIN"/>
    <property type="match status" value="1"/>
</dbReference>
<dbReference type="Gene3D" id="3.30.300.30">
    <property type="match status" value="1"/>
</dbReference>
<evidence type="ECO:0000313" key="5">
    <source>
        <dbReference type="Proteomes" id="UP000218810"/>
    </source>
</evidence>
<evidence type="ECO:0000259" key="3">
    <source>
        <dbReference type="Pfam" id="PF13193"/>
    </source>
</evidence>
<name>A0A2A2WQP3_9ACTN</name>
<dbReference type="InterPro" id="IPR042099">
    <property type="entry name" value="ANL_N_sf"/>
</dbReference>
<dbReference type="Pfam" id="PF13193">
    <property type="entry name" value="AMP-binding_C"/>
    <property type="match status" value="1"/>
</dbReference>
<reference evidence="5" key="1">
    <citation type="submission" date="2017-09" db="EMBL/GenBank/DDBJ databases">
        <authorList>
            <person name="Zhang Y."/>
            <person name="Huang X."/>
            <person name="Liu J."/>
            <person name="Lu L."/>
            <person name="Peng K."/>
        </authorList>
    </citation>
    <scope>NUCLEOTIDE SEQUENCE [LARGE SCALE GENOMIC DNA]</scope>
    <source>
        <strain evidence="5">S-XJ-1</strain>
    </source>
</reference>
<protein>
    <submittedName>
        <fullName evidence="4">Acyl-CoA synthetase</fullName>
    </submittedName>
</protein>
<dbReference type="Pfam" id="PF00501">
    <property type="entry name" value="AMP-binding"/>
    <property type="match status" value="1"/>
</dbReference>
<dbReference type="GO" id="GO:0016405">
    <property type="term" value="F:CoA-ligase activity"/>
    <property type="evidence" value="ECO:0007669"/>
    <property type="project" value="TreeGrafter"/>
</dbReference>
<dbReference type="InterPro" id="IPR000873">
    <property type="entry name" value="AMP-dep_synth/lig_dom"/>
</dbReference>
<evidence type="ECO:0000256" key="1">
    <source>
        <dbReference type="SAM" id="MobiDB-lite"/>
    </source>
</evidence>
<proteinExistence type="predicted"/>
<gene>
    <name evidence="4" type="ORF">CEY15_07730</name>
</gene>
<organism evidence="4 5">
    <name type="scientific">Dietzia natronolimnaea</name>
    <dbReference type="NCBI Taxonomy" id="161920"/>
    <lineage>
        <taxon>Bacteria</taxon>
        <taxon>Bacillati</taxon>
        <taxon>Actinomycetota</taxon>
        <taxon>Actinomycetes</taxon>
        <taxon>Mycobacteriales</taxon>
        <taxon>Dietziaceae</taxon>
        <taxon>Dietzia</taxon>
    </lineage>
</organism>
<keyword evidence="5" id="KW-1185">Reference proteome</keyword>
<dbReference type="InterPro" id="IPR025110">
    <property type="entry name" value="AMP-bd_C"/>
</dbReference>
<dbReference type="OrthoDB" id="9803968at2"/>
<dbReference type="AlphaFoldDB" id="A0A2A2WQP3"/>
<dbReference type="Proteomes" id="UP000218810">
    <property type="component" value="Unassembled WGS sequence"/>
</dbReference>
<feature type="domain" description="AMP-binding enzyme C-terminal" evidence="3">
    <location>
        <begin position="422"/>
        <end position="500"/>
    </location>
</feature>
<accession>A0A2A2WQP3</accession>
<dbReference type="PANTHER" id="PTHR24096">
    <property type="entry name" value="LONG-CHAIN-FATTY-ACID--COA LIGASE"/>
    <property type="match status" value="1"/>
</dbReference>
<feature type="region of interest" description="Disordered" evidence="1">
    <location>
        <begin position="142"/>
        <end position="178"/>
    </location>
</feature>